<evidence type="ECO:0000259" key="7">
    <source>
        <dbReference type="SMART" id="SM00079"/>
    </source>
</evidence>
<dbReference type="InterPro" id="IPR018313">
    <property type="entry name" value="SBP_3_CS"/>
</dbReference>
<dbReference type="PROSITE" id="PS01039">
    <property type="entry name" value="SBP_BACTERIAL_3"/>
    <property type="match status" value="1"/>
</dbReference>
<evidence type="ECO:0000256" key="4">
    <source>
        <dbReference type="RuleBase" id="RU003744"/>
    </source>
</evidence>
<gene>
    <name evidence="8" type="ORF">CVP05_04040</name>
</gene>
<protein>
    <submittedName>
        <fullName evidence="8">Amino acid ABC transporter substrate-binding protein</fullName>
    </submittedName>
</protein>
<evidence type="ECO:0000256" key="2">
    <source>
        <dbReference type="ARBA" id="ARBA00010333"/>
    </source>
</evidence>
<dbReference type="Proteomes" id="UP000229329">
    <property type="component" value="Unassembled WGS sequence"/>
</dbReference>
<dbReference type="Pfam" id="PF00497">
    <property type="entry name" value="SBP_bac_3"/>
    <property type="match status" value="1"/>
</dbReference>
<dbReference type="InterPro" id="IPR001638">
    <property type="entry name" value="Solute-binding_3/MltF_N"/>
</dbReference>
<sequence length="256" mass="27890">MKLLKTLLLSAAVVFGAQAAHASALADSLAKTKTIRVGTEGTYAPFTFHDESGKLTGYDIDVTNEVAKRLGLTVVYQETLWDGMFAGLNAKRFDVIANQVSATPERAKKYTFSEPYNVSRAVIVTREDNNKINTFADLKGVKSAQSATSNYTELAKKNGAELVIVDSLAQNLELVKQGRVEATVNEQIAVLDYFKKHPNAGLKIAVKNDETIGSVFTFLQGNEDVAEQFSKALADMRADGTLKALSIKWFGDDITQ</sequence>
<feature type="signal peptide" evidence="5">
    <location>
        <begin position="1"/>
        <end position="22"/>
    </location>
</feature>
<dbReference type="CDD" id="cd13711">
    <property type="entry name" value="PBP2_Ngo0372_TcyA"/>
    <property type="match status" value="1"/>
</dbReference>
<evidence type="ECO:0000256" key="5">
    <source>
        <dbReference type="SAM" id="SignalP"/>
    </source>
</evidence>
<feature type="chain" id="PRO_5014786353" evidence="5">
    <location>
        <begin position="23"/>
        <end position="256"/>
    </location>
</feature>
<dbReference type="PANTHER" id="PTHR35936:SF35">
    <property type="entry name" value="L-CYSTINE-BINDING PROTEIN TCYJ"/>
    <property type="match status" value="1"/>
</dbReference>
<keyword evidence="3 5" id="KW-0732">Signal</keyword>
<evidence type="ECO:0000313" key="8">
    <source>
        <dbReference type="EMBL" id="PJG85913.1"/>
    </source>
</evidence>
<feature type="domain" description="Solute-binding protein family 3/N-terminal" evidence="6">
    <location>
        <begin position="34"/>
        <end position="253"/>
    </location>
</feature>
<dbReference type="EMBL" id="PHHA01000005">
    <property type="protein sequence ID" value="PJG85913.1"/>
    <property type="molecule type" value="Genomic_DNA"/>
</dbReference>
<dbReference type="SUPFAM" id="SSF53850">
    <property type="entry name" value="Periplasmic binding protein-like II"/>
    <property type="match status" value="1"/>
</dbReference>
<dbReference type="AlphaFoldDB" id="A0A2M8S444"/>
<name>A0A2M8S444_9PAST</name>
<dbReference type="GO" id="GO:0016020">
    <property type="term" value="C:membrane"/>
    <property type="evidence" value="ECO:0007669"/>
    <property type="project" value="InterPro"/>
</dbReference>
<reference evidence="8 9" key="1">
    <citation type="submission" date="2017-11" db="EMBL/GenBank/DDBJ databases">
        <title>Reclassification of Bisgaard taxon 7 as Conservatibacter flavescens gen. nov., sp. nov.</title>
        <authorList>
            <person name="Christensen H."/>
        </authorList>
    </citation>
    <scope>NUCLEOTIDE SEQUENCE [LARGE SCALE GENOMIC DNA]</scope>
    <source>
        <strain evidence="8 9">7_4</strain>
    </source>
</reference>
<comment type="caution">
    <text evidence="8">The sequence shown here is derived from an EMBL/GenBank/DDBJ whole genome shotgun (WGS) entry which is preliminary data.</text>
</comment>
<dbReference type="GO" id="GO:0030313">
    <property type="term" value="C:cell envelope"/>
    <property type="evidence" value="ECO:0007669"/>
    <property type="project" value="UniProtKB-SubCell"/>
</dbReference>
<accession>A0A2M8S444</accession>
<dbReference type="SMART" id="SM00079">
    <property type="entry name" value="PBPe"/>
    <property type="match status" value="1"/>
</dbReference>
<evidence type="ECO:0000313" key="9">
    <source>
        <dbReference type="Proteomes" id="UP000229329"/>
    </source>
</evidence>
<evidence type="ECO:0000256" key="1">
    <source>
        <dbReference type="ARBA" id="ARBA00004196"/>
    </source>
</evidence>
<proteinExistence type="inferred from homology"/>
<evidence type="ECO:0000256" key="3">
    <source>
        <dbReference type="ARBA" id="ARBA00022729"/>
    </source>
</evidence>
<organism evidence="8 9">
    <name type="scientific">Conservatibacter flavescens</name>
    <dbReference type="NCBI Taxonomy" id="28161"/>
    <lineage>
        <taxon>Bacteria</taxon>
        <taxon>Pseudomonadati</taxon>
        <taxon>Pseudomonadota</taxon>
        <taxon>Gammaproteobacteria</taxon>
        <taxon>Pasteurellales</taxon>
        <taxon>Pasteurellaceae</taxon>
        <taxon>Conservatibacter</taxon>
    </lineage>
</organism>
<comment type="subcellular location">
    <subcellularLocation>
        <location evidence="1">Cell envelope</location>
    </subcellularLocation>
</comment>
<keyword evidence="9" id="KW-1185">Reference proteome</keyword>
<dbReference type="RefSeq" id="WP_100288298.1">
    <property type="nucleotide sequence ID" value="NZ_PHHA01000005.1"/>
</dbReference>
<dbReference type="OrthoDB" id="368476at2"/>
<dbReference type="InterPro" id="IPR001320">
    <property type="entry name" value="Iontro_rcpt_C"/>
</dbReference>
<dbReference type="Gene3D" id="3.40.190.10">
    <property type="entry name" value="Periplasmic binding protein-like II"/>
    <property type="match status" value="2"/>
</dbReference>
<dbReference type="SMART" id="SM00062">
    <property type="entry name" value="PBPb"/>
    <property type="match status" value="1"/>
</dbReference>
<feature type="domain" description="Ionotropic glutamate receptor C-terminal" evidence="7">
    <location>
        <begin position="34"/>
        <end position="252"/>
    </location>
</feature>
<dbReference type="PANTHER" id="PTHR35936">
    <property type="entry name" value="MEMBRANE-BOUND LYTIC MUREIN TRANSGLYCOSYLASE F"/>
    <property type="match status" value="1"/>
</dbReference>
<comment type="similarity">
    <text evidence="2 4">Belongs to the bacterial solute-binding protein 3 family.</text>
</comment>
<dbReference type="GO" id="GO:0015276">
    <property type="term" value="F:ligand-gated monoatomic ion channel activity"/>
    <property type="evidence" value="ECO:0007669"/>
    <property type="project" value="InterPro"/>
</dbReference>
<evidence type="ECO:0000259" key="6">
    <source>
        <dbReference type="SMART" id="SM00062"/>
    </source>
</evidence>